<protein>
    <recommendedName>
        <fullName evidence="7">Tetratricopeptide repeat protein 27</fullName>
    </recommendedName>
</protein>
<evidence type="ECO:0000256" key="4">
    <source>
        <dbReference type="PROSITE-ProRule" id="PRU00339"/>
    </source>
</evidence>
<evidence type="ECO:0008006" key="7">
    <source>
        <dbReference type="Google" id="ProtNLM"/>
    </source>
</evidence>
<dbReference type="AlphaFoldDB" id="A0AAE1P6R4"/>
<dbReference type="SMART" id="SM00028">
    <property type="entry name" value="TPR"/>
    <property type="match status" value="4"/>
</dbReference>
<evidence type="ECO:0000256" key="2">
    <source>
        <dbReference type="ARBA" id="ARBA00022803"/>
    </source>
</evidence>
<evidence type="ECO:0000313" key="6">
    <source>
        <dbReference type="Proteomes" id="UP001292094"/>
    </source>
</evidence>
<dbReference type="PANTHER" id="PTHR16193">
    <property type="entry name" value="TETRATRICOPEPTIDE REPEAT PROTEIN 27"/>
    <property type="match status" value="1"/>
</dbReference>
<comment type="caution">
    <text evidence="5">The sequence shown here is derived from an EMBL/GenBank/DDBJ whole genome shotgun (WGS) entry which is preliminary data.</text>
</comment>
<dbReference type="PROSITE" id="PS50005">
    <property type="entry name" value="TPR"/>
    <property type="match status" value="1"/>
</dbReference>
<gene>
    <name evidence="5" type="ORF">Pmani_025976</name>
</gene>
<keyword evidence="2 4" id="KW-0802">TPR repeat</keyword>
<dbReference type="InterPro" id="IPR019734">
    <property type="entry name" value="TPR_rpt"/>
</dbReference>
<name>A0AAE1P6R4_9EUCA</name>
<dbReference type="Proteomes" id="UP001292094">
    <property type="component" value="Unassembled WGS sequence"/>
</dbReference>
<evidence type="ECO:0000256" key="1">
    <source>
        <dbReference type="ARBA" id="ARBA00022737"/>
    </source>
</evidence>
<keyword evidence="6" id="KW-1185">Reference proteome</keyword>
<dbReference type="EMBL" id="JAWZYT010002813">
    <property type="protein sequence ID" value="KAK4301904.1"/>
    <property type="molecule type" value="Genomic_DNA"/>
</dbReference>
<evidence type="ECO:0000313" key="5">
    <source>
        <dbReference type="EMBL" id="KAK4301904.1"/>
    </source>
</evidence>
<evidence type="ECO:0000256" key="3">
    <source>
        <dbReference type="ARBA" id="ARBA00024020"/>
    </source>
</evidence>
<keyword evidence="1" id="KW-0677">Repeat</keyword>
<feature type="repeat" description="TPR" evidence="4">
    <location>
        <begin position="595"/>
        <end position="628"/>
    </location>
</feature>
<dbReference type="InterPro" id="IPR044244">
    <property type="entry name" value="TTC27/Emw1"/>
</dbReference>
<dbReference type="Gene3D" id="1.25.40.10">
    <property type="entry name" value="Tetratricopeptide repeat domain"/>
    <property type="match status" value="1"/>
</dbReference>
<comment type="similarity">
    <text evidence="3">Belongs to the TTC27 family.</text>
</comment>
<dbReference type="InterPro" id="IPR011990">
    <property type="entry name" value="TPR-like_helical_dom_sf"/>
</dbReference>
<organism evidence="5 6">
    <name type="scientific">Petrolisthes manimaculis</name>
    <dbReference type="NCBI Taxonomy" id="1843537"/>
    <lineage>
        <taxon>Eukaryota</taxon>
        <taxon>Metazoa</taxon>
        <taxon>Ecdysozoa</taxon>
        <taxon>Arthropoda</taxon>
        <taxon>Crustacea</taxon>
        <taxon>Multicrustacea</taxon>
        <taxon>Malacostraca</taxon>
        <taxon>Eumalacostraca</taxon>
        <taxon>Eucarida</taxon>
        <taxon>Decapoda</taxon>
        <taxon>Pleocyemata</taxon>
        <taxon>Anomura</taxon>
        <taxon>Galatheoidea</taxon>
        <taxon>Porcellanidae</taxon>
        <taxon>Petrolisthes</taxon>
    </lineage>
</organism>
<dbReference type="SUPFAM" id="SSF48452">
    <property type="entry name" value="TPR-like"/>
    <property type="match status" value="1"/>
</dbReference>
<reference evidence="5" key="1">
    <citation type="submission" date="2023-11" db="EMBL/GenBank/DDBJ databases">
        <title>Genome assemblies of two species of porcelain crab, Petrolisthes cinctipes and Petrolisthes manimaculis (Anomura: Porcellanidae).</title>
        <authorList>
            <person name="Angst P."/>
        </authorList>
    </citation>
    <scope>NUCLEOTIDE SEQUENCE</scope>
    <source>
        <strain evidence="5">PB745_02</strain>
        <tissue evidence="5">Gill</tissue>
    </source>
</reference>
<dbReference type="PANTHER" id="PTHR16193:SF0">
    <property type="entry name" value="TETRATRICOPEPTIDE REPEAT PROTEIN 27"/>
    <property type="match status" value="1"/>
</dbReference>
<sequence length="858" mass="96808">MEANLHKTERKYLYPDYDTGGVEADNEADGVWSVSELVGAGSYVEALQTDQCQEALGKECPGSRTSNTTITNYYQDILTKYLQDSGPDKQHIVLCVGISCLQLFAQNNFTGPLVGPAPHLLLPGLIPEGQSEEEVRKEAMDALVGDAEGVYALLNGPEYLVIARLVLVDLRAILSHCLTTDWWCVRCALLQQRVADERSPQLYQTLLHALNKVENNQQLVSPEVSRDLATLYHLEAGHLHLYYYDVGRAGGHFNTAADILGIEAQLMGALGRRTKWQQEDRPQLVLKVEYKGQPITDGNTPNQAALLPADLPKDIILNDDTRLHRFQFKEEDEDVVPNLRPLDQLVILASITHKRRATAIDLQLDQETKAYLVALLQYPKNWCVQLSSLLLRARVEATEPRAMERSLTQVEELVGAVAREDPSRYERLKLFSASLVPPHWELQQELAKMLLRLGCVKAALEVFERLQLWEDVVTCYNELQMRQRAAEVVRIQLEKGETPKLWCMLGDATDNVDHYHHAWQLSGQRSGRAQRCLGNYYYVRKQYKEAAEHYQISVSINSLQFPVWQRLAYCSLQLEEWEQCAQAYRRCSVLEPDSFEVWNNMSQAYLRLDQKDRAWRALKEALRCNQESWRLWDNFLLVSTSLGHVSDALHAYARVLSLKERHVDTMVLGRLVKTVLEGLEEVKREGGTNLESGVIREALGLYRRCVQILAQLTQQVPTHPELWFLYGTLTRATPEPGTETCHLAMQQFKKAVAATTQKSGWERDTLTTVAALHRADHLLDAAMAAAEVAATPGAAIADLNSVRLTVNSVLVASQRGQANVVTGELVEEVQQPLSIVQEKLATLRLKLDHLKQQIAPPP</sequence>
<proteinExistence type="inferred from homology"/>
<accession>A0AAE1P6R4</accession>